<reference evidence="2 3" key="1">
    <citation type="journal article" date="2014" name="Genome Biol.">
        <title>Transcriptome and methylome profiling reveals relics of genome dominance in the mesopolyploid Brassica oleracea.</title>
        <authorList>
            <person name="Parkin I.A."/>
            <person name="Koh C."/>
            <person name="Tang H."/>
            <person name="Robinson S.J."/>
            <person name="Kagale S."/>
            <person name="Clarke W.E."/>
            <person name="Town C.D."/>
            <person name="Nixon J."/>
            <person name="Krishnakumar V."/>
            <person name="Bidwell S.L."/>
            <person name="Denoeud F."/>
            <person name="Belcram H."/>
            <person name="Links M.G."/>
            <person name="Just J."/>
            <person name="Clarke C."/>
            <person name="Bender T."/>
            <person name="Huebert T."/>
            <person name="Mason A.S."/>
            <person name="Pires J.C."/>
            <person name="Barker G."/>
            <person name="Moore J."/>
            <person name="Walley P.G."/>
            <person name="Manoli S."/>
            <person name="Batley J."/>
            <person name="Edwards D."/>
            <person name="Nelson M.N."/>
            <person name="Wang X."/>
            <person name="Paterson A.H."/>
            <person name="King G."/>
            <person name="Bancroft I."/>
            <person name="Chalhoub B."/>
            <person name="Sharpe A.G."/>
        </authorList>
    </citation>
    <scope>NUCLEOTIDE SEQUENCE</scope>
    <source>
        <strain evidence="2 3">cv. TO1000</strain>
    </source>
</reference>
<organism evidence="2 3">
    <name type="scientific">Brassica oleracea var. oleracea</name>
    <dbReference type="NCBI Taxonomy" id="109376"/>
    <lineage>
        <taxon>Eukaryota</taxon>
        <taxon>Viridiplantae</taxon>
        <taxon>Streptophyta</taxon>
        <taxon>Embryophyta</taxon>
        <taxon>Tracheophyta</taxon>
        <taxon>Spermatophyta</taxon>
        <taxon>Magnoliopsida</taxon>
        <taxon>eudicotyledons</taxon>
        <taxon>Gunneridae</taxon>
        <taxon>Pentapetalae</taxon>
        <taxon>rosids</taxon>
        <taxon>malvids</taxon>
        <taxon>Brassicales</taxon>
        <taxon>Brassicaceae</taxon>
        <taxon>Brassiceae</taxon>
        <taxon>Brassica</taxon>
    </lineage>
</organism>
<evidence type="ECO:0000313" key="2">
    <source>
        <dbReference type="EnsemblPlants" id="Bo2g104660.1"/>
    </source>
</evidence>
<dbReference type="OMA" id="LMFRQVP"/>
<keyword evidence="3" id="KW-1185">Reference proteome</keyword>
<sequence>MTNKQQEEVCRIFETFTTGMQAALQAAVKNILTTVLQRQQECDQRNVPAVNQHNHPQKHNNQHTESDNEEILDNGEEIDNRFNPPNRWESSFHSDIPEFHGTLSLEDFIDWLNTVEEILMFRQVPDDMQVPLFATRFKGRAMSWRQNLK</sequence>
<protein>
    <recommendedName>
        <fullName evidence="4">Retrotransposon gag domain-containing protein</fullName>
    </recommendedName>
</protein>
<dbReference type="AlphaFoldDB" id="A0A0D3ASP5"/>
<dbReference type="STRING" id="109376.A0A0D3ASP5"/>
<feature type="region of interest" description="Disordered" evidence="1">
    <location>
        <begin position="49"/>
        <end position="70"/>
    </location>
</feature>
<reference evidence="2" key="2">
    <citation type="submission" date="2015-03" db="UniProtKB">
        <authorList>
            <consortium name="EnsemblPlants"/>
        </authorList>
    </citation>
    <scope>IDENTIFICATION</scope>
</reference>
<evidence type="ECO:0000256" key="1">
    <source>
        <dbReference type="SAM" id="MobiDB-lite"/>
    </source>
</evidence>
<dbReference type="Gramene" id="Bo2g104660.1">
    <property type="protein sequence ID" value="Bo2g104660.1"/>
    <property type="gene ID" value="Bo2g104660"/>
</dbReference>
<dbReference type="Proteomes" id="UP000032141">
    <property type="component" value="Chromosome C2"/>
</dbReference>
<dbReference type="EnsemblPlants" id="Bo2g104660.1">
    <property type="protein sequence ID" value="Bo2g104660.1"/>
    <property type="gene ID" value="Bo2g104660"/>
</dbReference>
<evidence type="ECO:0008006" key="4">
    <source>
        <dbReference type="Google" id="ProtNLM"/>
    </source>
</evidence>
<accession>A0A0D3ASP5</accession>
<proteinExistence type="predicted"/>
<dbReference type="HOGENOM" id="CLU_129510_0_0_1"/>
<evidence type="ECO:0000313" key="3">
    <source>
        <dbReference type="Proteomes" id="UP000032141"/>
    </source>
</evidence>
<name>A0A0D3ASP5_BRAOL</name>